<organism evidence="3 4">
    <name type="scientific">Candidatus Uhrbacteria bacterium RIFCSPLOWO2_01_FULL_47_25</name>
    <dbReference type="NCBI Taxonomy" id="1802402"/>
    <lineage>
        <taxon>Bacteria</taxon>
        <taxon>Candidatus Uhriibacteriota</taxon>
    </lineage>
</organism>
<keyword evidence="2" id="KW-0472">Membrane</keyword>
<dbReference type="Pfam" id="PF09826">
    <property type="entry name" value="Beta_propel"/>
    <property type="match status" value="1"/>
</dbReference>
<name>A0A1F7UUW2_9BACT</name>
<feature type="region of interest" description="Disordered" evidence="1">
    <location>
        <begin position="1"/>
        <end position="40"/>
    </location>
</feature>
<evidence type="ECO:0000313" key="4">
    <source>
        <dbReference type="Proteomes" id="UP000176846"/>
    </source>
</evidence>
<keyword evidence="2" id="KW-0812">Transmembrane</keyword>
<dbReference type="EMBL" id="MGEK01000028">
    <property type="protein sequence ID" value="OGL81467.1"/>
    <property type="molecule type" value="Genomic_DNA"/>
</dbReference>
<dbReference type="InterPro" id="IPR019198">
    <property type="entry name" value="Beta_propeller_containing"/>
</dbReference>
<keyword evidence="2" id="KW-1133">Transmembrane helix</keyword>
<accession>A0A1F7UUW2</accession>
<protein>
    <recommendedName>
        <fullName evidence="5">Beta propeller domain-containing protein</fullName>
    </recommendedName>
</protein>
<dbReference type="AlphaFoldDB" id="A0A1F7UUW2"/>
<evidence type="ECO:0000256" key="1">
    <source>
        <dbReference type="SAM" id="MobiDB-lite"/>
    </source>
</evidence>
<evidence type="ECO:0000313" key="3">
    <source>
        <dbReference type="EMBL" id="OGL81467.1"/>
    </source>
</evidence>
<feature type="transmembrane region" description="Helical" evidence="2">
    <location>
        <begin position="49"/>
        <end position="70"/>
    </location>
</feature>
<dbReference type="Gene3D" id="3.30.700.10">
    <property type="entry name" value="Glycoprotein, Type 4 Pilin"/>
    <property type="match status" value="1"/>
</dbReference>
<reference evidence="3 4" key="1">
    <citation type="journal article" date="2016" name="Nat. Commun.">
        <title>Thousands of microbial genomes shed light on interconnected biogeochemical processes in an aquifer system.</title>
        <authorList>
            <person name="Anantharaman K."/>
            <person name="Brown C.T."/>
            <person name="Hug L.A."/>
            <person name="Sharon I."/>
            <person name="Castelle C.J."/>
            <person name="Probst A.J."/>
            <person name="Thomas B.C."/>
            <person name="Singh A."/>
            <person name="Wilkins M.J."/>
            <person name="Karaoz U."/>
            <person name="Brodie E.L."/>
            <person name="Williams K.H."/>
            <person name="Hubbard S.S."/>
            <person name="Banfield J.F."/>
        </authorList>
    </citation>
    <scope>NUCLEOTIDE SEQUENCE [LARGE SCALE GENOMIC DNA]</scope>
</reference>
<comment type="caution">
    <text evidence="3">The sequence shown here is derived from an EMBL/GenBank/DDBJ whole genome shotgun (WGS) entry which is preliminary data.</text>
</comment>
<dbReference type="Proteomes" id="UP000176846">
    <property type="component" value="Unassembled WGS sequence"/>
</dbReference>
<proteinExistence type="predicted"/>
<sequence>MPDDNLPVYPAVGEDQPYLAPPSSPSYYSEPAGMSSPPPPPNRRNNFPLVLAVCIVIAVVGIAGAGYYFWGGQNLFKSPFGEPSDQPKPAPISPKPLENSAVLGNQGSMKKFASYADLKTFLEEHSGGSLPGGLFGTNMIMRGITDGGGAVPPMTLDSGDIIGESFGLGAGSSADDYSTTNIQVAGVDESDVVKNDGKYLYIASGNKVDIVDGYPPEQVRTLASIELPSMVEGLYLNDRFLAVHGRDAAIYALPAFKSLPYQRRNAPYTYLRVYDLIDRTNPKLVRDLTIQGDYIGSRMVGDYVYLITTAQGDDLDEETPVPRMFENGALLPTTPGTRCNCPEVYYFDVPYEESLMTSVMAVNMKDQGQAVAAQDYLLGVGQQLYVSPTNLYITYTSQVDYTEIYWQAMRDLLLPQLSQRAQKRIAEIEAAPNSLLSKSEKFMKIFAIASREMGEDGFFDNDDIEKELESKVKSRLREAAAEEQQTAVHRIAVSGDQIAYQASGKVPGYVLNQFSMDEHNGFFRIATTQTPSWSWFLDEVDSRNNESSIAPPRRTSSSGVYVLDQSLQVVGKVEGLGKDERIYSVRFIGERGYVVTFRQIDPFFVLDLKDPRSPAILGELKLPGFSTYLHPYDESTVIGLGRGDNGALKLSLFDVATPTSIRELNSYAFSGDIRESPALSDHKAFLFSLSKRLLVIPVTERGQNYGYGSVSFQGVVVFEVTRESGFRERGRVAHGIVESSSGSGIVGSGSDTAAVRRTRYLNDALYTVSDRFAQANRLDNLSFVKRLELSGGDFTVSPVSSYSGPERSRDAKRVSDIKQIQTAFELYFQDTNGYPVKGTKTASIVLGSPGNTAIVHNSVIYMGRVPSNPSPGGAPYRYHSTDGKENDCTSAPCAGYEIIFTLEGQTGSLSAGERTATPNGIK</sequence>
<evidence type="ECO:0000256" key="2">
    <source>
        <dbReference type="SAM" id="Phobius"/>
    </source>
</evidence>
<gene>
    <name evidence="3" type="ORF">A2936_00085</name>
</gene>
<evidence type="ECO:0008006" key="5">
    <source>
        <dbReference type="Google" id="ProtNLM"/>
    </source>
</evidence>